<proteinExistence type="predicted"/>
<evidence type="ECO:0000313" key="1">
    <source>
        <dbReference type="EMBL" id="QZE14061.1"/>
    </source>
</evidence>
<dbReference type="Proteomes" id="UP000826212">
    <property type="component" value="Chromosome"/>
</dbReference>
<evidence type="ECO:0000313" key="2">
    <source>
        <dbReference type="Proteomes" id="UP000826212"/>
    </source>
</evidence>
<reference evidence="1" key="1">
    <citation type="submission" date="2021-08" db="EMBL/GenBank/DDBJ databases">
        <title>Novel anaerobic bacterium isolated from sea squirt in East Sea, Republic of Korea.</title>
        <authorList>
            <person name="Nguyen T.H."/>
            <person name="Li Z."/>
            <person name="Lee Y.-J."/>
            <person name="Ko J."/>
            <person name="Kim S.-G."/>
        </authorList>
    </citation>
    <scope>NUCLEOTIDE SEQUENCE</scope>
    <source>
        <strain evidence="1">KCTC 25031</strain>
    </source>
</reference>
<organism evidence="1 2">
    <name type="scientific">Halosquirtibacter laminarini</name>
    <dbReference type="NCBI Taxonomy" id="3374600"/>
    <lineage>
        <taxon>Bacteria</taxon>
        <taxon>Pseudomonadati</taxon>
        <taxon>Bacteroidota</taxon>
        <taxon>Bacteroidia</taxon>
        <taxon>Marinilabiliales</taxon>
        <taxon>Prolixibacteraceae</taxon>
        <taxon>Halosquirtibacter</taxon>
    </lineage>
</organism>
<protein>
    <submittedName>
        <fullName evidence="1">Thiol oxidoreductase</fullName>
    </submittedName>
</protein>
<gene>
    <name evidence="1" type="ORF">K4L44_16260</name>
</gene>
<sequence>MLRKFILMIVVGTLFLSCERDSSKDVTKPDINHKVKMASPRELSAGVSTIFTATSYAYDQNADWVTGKLYDRFLNGDALYDDPRDTSTNPKTGGRGPLFCGTSCGSCHNNSGRTKSSLITDAGTGPGDFSSFLTFIRTPNDQYHRNYGRVLHDHAIYGVKPEGKVHVKYTEEPHTLPDGTKYSLRVPKYWITDFYMEDIDMSQVEMTVRTPLRHVGMGQIMALDLDEIKALEKKQYPEYGISGEINWVNERGKRRVGLTGHKAHHSDLTVELGFLSDMGITSHRYPLEISYGQPQCTEDHGIEISSEDMADVDLYLHCLGVPSRRNINSEMVQYGAKMFRKAKCHLCHVETLHTRPEGATLIDGTNLPWLGGQTIHPYSDFLVHDMGPKLGDDFSQYNASGDEWRTAPLWGGGLQKIVNTHTDYLHDGRARNVFEAIMWHGGEGDVSRQIFANMNANDRQALIAFVNSL</sequence>
<name>A0AC61NEV6_9BACT</name>
<accession>A0AC61NEV6</accession>
<keyword evidence="2" id="KW-1185">Reference proteome</keyword>
<dbReference type="EMBL" id="CP081303">
    <property type="protein sequence ID" value="QZE14061.1"/>
    <property type="molecule type" value="Genomic_DNA"/>
</dbReference>